<dbReference type="EMBL" id="RJUK01000002">
    <property type="protein sequence ID" value="ROQ18332.1"/>
    <property type="molecule type" value="Genomic_DNA"/>
</dbReference>
<dbReference type="RefSeq" id="WP_123638974.1">
    <property type="nucleotide sequence ID" value="NZ_RJUK01000002.1"/>
</dbReference>
<feature type="domain" description="SIS" evidence="2">
    <location>
        <begin position="203"/>
        <end position="338"/>
    </location>
</feature>
<dbReference type="CDD" id="cd05008">
    <property type="entry name" value="SIS_GlmS_GlmD_1"/>
    <property type="match status" value="1"/>
</dbReference>
<name>A0A3N1NI17_9GAMM</name>
<dbReference type="InterPro" id="IPR001347">
    <property type="entry name" value="SIS_dom"/>
</dbReference>
<keyword evidence="4" id="KW-1185">Reference proteome</keyword>
<dbReference type="InterPro" id="IPR035490">
    <property type="entry name" value="GlmS/FrlB_SIS"/>
</dbReference>
<gene>
    <name evidence="3" type="ORF">EDC38_2554</name>
</gene>
<keyword evidence="1" id="KW-0677">Repeat</keyword>
<reference evidence="3 4" key="1">
    <citation type="submission" date="2018-11" db="EMBL/GenBank/DDBJ databases">
        <title>Genomic Encyclopedia of Type Strains, Phase IV (KMG-IV): sequencing the most valuable type-strain genomes for metagenomic binning, comparative biology and taxonomic classification.</title>
        <authorList>
            <person name="Goeker M."/>
        </authorList>
    </citation>
    <scope>NUCLEOTIDE SEQUENCE [LARGE SCALE GENOMIC DNA]</scope>
    <source>
        <strain evidence="3 4">DSM 16974</strain>
    </source>
</reference>
<feature type="domain" description="SIS" evidence="2">
    <location>
        <begin position="39"/>
        <end position="181"/>
    </location>
</feature>
<dbReference type="InterPro" id="IPR035466">
    <property type="entry name" value="GlmS/AgaS_SIS"/>
</dbReference>
<dbReference type="CDD" id="cd05009">
    <property type="entry name" value="SIS_GlmS_GlmD_2"/>
    <property type="match status" value="1"/>
</dbReference>
<evidence type="ECO:0000256" key="1">
    <source>
        <dbReference type="ARBA" id="ARBA00022737"/>
    </source>
</evidence>
<dbReference type="OrthoDB" id="9761808at2"/>
<dbReference type="PANTHER" id="PTHR10937:SF8">
    <property type="entry name" value="AMINOTRANSFERASE-RELATED"/>
    <property type="match status" value="1"/>
</dbReference>
<proteinExistence type="predicted"/>
<dbReference type="SUPFAM" id="SSF53697">
    <property type="entry name" value="SIS domain"/>
    <property type="match status" value="1"/>
</dbReference>
<comment type="caution">
    <text evidence="3">The sequence shown here is derived from an EMBL/GenBank/DDBJ whole genome shotgun (WGS) entry which is preliminary data.</text>
</comment>
<dbReference type="GO" id="GO:0097367">
    <property type="term" value="F:carbohydrate derivative binding"/>
    <property type="evidence" value="ECO:0007669"/>
    <property type="project" value="InterPro"/>
</dbReference>
<dbReference type="GO" id="GO:1901135">
    <property type="term" value="P:carbohydrate derivative metabolic process"/>
    <property type="evidence" value="ECO:0007669"/>
    <property type="project" value="InterPro"/>
</dbReference>
<evidence type="ECO:0000313" key="3">
    <source>
        <dbReference type="EMBL" id="ROQ18332.1"/>
    </source>
</evidence>
<dbReference type="PANTHER" id="PTHR10937">
    <property type="entry name" value="GLUCOSAMINE--FRUCTOSE-6-PHOSPHATE AMINOTRANSFERASE, ISOMERIZING"/>
    <property type="match status" value="1"/>
</dbReference>
<dbReference type="PROSITE" id="PS51464">
    <property type="entry name" value="SIS"/>
    <property type="match status" value="2"/>
</dbReference>
<dbReference type="Gene3D" id="3.40.50.10490">
    <property type="entry name" value="Glucose-6-phosphate isomerase like protein, domain 1"/>
    <property type="match status" value="2"/>
</dbReference>
<dbReference type="AlphaFoldDB" id="A0A3N1NI17"/>
<dbReference type="InterPro" id="IPR046348">
    <property type="entry name" value="SIS_dom_sf"/>
</dbReference>
<organism evidence="3 4">
    <name type="scientific">Marinimicrobium koreense</name>
    <dbReference type="NCBI Taxonomy" id="306545"/>
    <lineage>
        <taxon>Bacteria</taxon>
        <taxon>Pseudomonadati</taxon>
        <taxon>Pseudomonadota</taxon>
        <taxon>Gammaproteobacteria</taxon>
        <taxon>Cellvibrionales</taxon>
        <taxon>Cellvibrionaceae</taxon>
        <taxon>Marinimicrobium</taxon>
    </lineage>
</organism>
<evidence type="ECO:0000313" key="4">
    <source>
        <dbReference type="Proteomes" id="UP000273643"/>
    </source>
</evidence>
<accession>A0A3N1NI17</accession>
<dbReference type="Pfam" id="PF01380">
    <property type="entry name" value="SIS"/>
    <property type="match status" value="2"/>
</dbReference>
<dbReference type="Proteomes" id="UP000273643">
    <property type="component" value="Unassembled WGS sequence"/>
</dbReference>
<sequence length="348" mass="37131">MNTASLPAPDQTLMHREAGEAAAVVSHQLSDNASRVKAAAERLRAYRPRAVVTCARGSSDHAATFAKYLIETQLGLITCSAAPSVGSVYQRPQQLDGVLYIAISQSGKSPDLLANVERAKAAGALTLALVNVADSPLAQMADLVLPLQAGQELSVAATKSFIASLSALLHLVTEWADSEALRTELRQLPEALARAWSFDWSDAVKALTPVHNLFVIGRGLGFGIAQEAALKLKETCGLHAEAFSAAEVRHGPMAIVGENFPVLVFAQQDETRESTESLVQEFRQRGARVLVAGEADLADTLPVVPEAHPVIAPILAIQSFYRMANALAIARGYHPDEPPHLNKVTETV</sequence>
<evidence type="ECO:0000259" key="2">
    <source>
        <dbReference type="PROSITE" id="PS51464"/>
    </source>
</evidence>
<protein>
    <submittedName>
        <fullName evidence="3">Glutamine--fructose-6-phosphate transaminase</fullName>
    </submittedName>
</protein>